<reference evidence="1" key="2">
    <citation type="submission" date="2023-08" db="EMBL/GenBank/DDBJ databases">
        <title>Nitrogen cycling bacteria in agricultural field soils.</title>
        <authorList>
            <person name="Jang J."/>
        </authorList>
    </citation>
    <scope>NUCLEOTIDE SEQUENCE</scope>
    <source>
        <strain evidence="1">PS3-36</strain>
    </source>
</reference>
<protein>
    <recommendedName>
        <fullName evidence="5">DUF3906 family protein</fullName>
    </recommendedName>
</protein>
<dbReference type="Proteomes" id="UP001178888">
    <property type="component" value="Unassembled WGS sequence"/>
</dbReference>
<evidence type="ECO:0000313" key="2">
    <source>
        <dbReference type="EMBL" id="TDK61020.1"/>
    </source>
</evidence>
<organism evidence="2 3">
    <name type="scientific">Bacillus salipaludis</name>
    <dbReference type="NCBI Taxonomy" id="2547811"/>
    <lineage>
        <taxon>Bacteria</taxon>
        <taxon>Bacillati</taxon>
        <taxon>Bacillota</taxon>
        <taxon>Bacilli</taxon>
        <taxon>Bacillales</taxon>
        <taxon>Bacillaceae</taxon>
        <taxon>Bacillus</taxon>
    </lineage>
</organism>
<keyword evidence="4" id="KW-1185">Reference proteome</keyword>
<evidence type="ECO:0008006" key="5">
    <source>
        <dbReference type="Google" id="ProtNLM"/>
    </source>
</evidence>
<evidence type="ECO:0000313" key="1">
    <source>
        <dbReference type="EMBL" id="MDQ6598420.1"/>
    </source>
</evidence>
<comment type="caution">
    <text evidence="2">The sequence shown here is derived from an EMBL/GenBank/DDBJ whole genome shotgun (WGS) entry which is preliminary data.</text>
</comment>
<dbReference type="EMBL" id="SMYO01000006">
    <property type="protein sequence ID" value="TDK61020.1"/>
    <property type="molecule type" value="Genomic_DNA"/>
</dbReference>
<dbReference type="EMBL" id="JAVGVR010000001">
    <property type="protein sequence ID" value="MDQ6598420.1"/>
    <property type="molecule type" value="Genomic_DNA"/>
</dbReference>
<reference evidence="2 3" key="1">
    <citation type="submission" date="2019-03" db="EMBL/GenBank/DDBJ databases">
        <title>Bacillus niacini sp. nov. a Nicotinate-Metabolizing Mesophile Isolated from Soil.</title>
        <authorList>
            <person name="Zhang G."/>
        </authorList>
    </citation>
    <scope>NUCLEOTIDE SEQUENCE [LARGE SCALE GENOMIC DNA]</scope>
    <source>
        <strain evidence="2 3">WN066</strain>
    </source>
</reference>
<dbReference type="Proteomes" id="UP000295132">
    <property type="component" value="Unassembled WGS sequence"/>
</dbReference>
<accession>A0A4R5VT38</accession>
<evidence type="ECO:0000313" key="4">
    <source>
        <dbReference type="Proteomes" id="UP001178888"/>
    </source>
</evidence>
<dbReference type="AlphaFoldDB" id="A0A4R5VT38"/>
<dbReference type="RefSeq" id="WP_026572960.1">
    <property type="nucleotide sequence ID" value="NZ_JARMCE010000011.1"/>
</dbReference>
<evidence type="ECO:0000313" key="3">
    <source>
        <dbReference type="Proteomes" id="UP000295132"/>
    </source>
</evidence>
<sequence>MKEYIVCYTLDHDIKRVKILKDQEVKKEEIKQEVLDKVLQHSYIVANCEQGDYRINSSSIRYIRVL</sequence>
<gene>
    <name evidence="2" type="ORF">E2K98_15050</name>
    <name evidence="1" type="ORF">RCG21_19015</name>
</gene>
<name>A0A4R5VT38_9BACI</name>
<proteinExistence type="predicted"/>